<dbReference type="GO" id="GO:0000781">
    <property type="term" value="C:chromosome, telomeric region"/>
    <property type="evidence" value="ECO:0007669"/>
    <property type="project" value="UniProtKB-SubCell"/>
</dbReference>
<proteinExistence type="inferred from homology"/>
<dbReference type="GO" id="GO:0003720">
    <property type="term" value="F:telomerase activity"/>
    <property type="evidence" value="ECO:0007669"/>
    <property type="project" value="InterPro"/>
</dbReference>
<dbReference type="InterPro" id="IPR021891">
    <property type="entry name" value="Telomerase_RBD"/>
</dbReference>
<evidence type="ECO:0000313" key="17">
    <source>
        <dbReference type="EnsemblProtists" id="PYU1_T014071"/>
    </source>
</evidence>
<evidence type="ECO:0000256" key="8">
    <source>
        <dbReference type="ARBA" id="ARBA00022842"/>
    </source>
</evidence>
<dbReference type="PANTHER" id="PTHR12066">
    <property type="entry name" value="TELOMERASE REVERSE TRANSCRIPTASE"/>
    <property type="match status" value="1"/>
</dbReference>
<dbReference type="Gene3D" id="1.10.132.70">
    <property type="match status" value="2"/>
</dbReference>
<feature type="region of interest" description="Disordered" evidence="14">
    <location>
        <begin position="352"/>
        <end position="378"/>
    </location>
</feature>
<keyword evidence="4 13" id="KW-0158">Chromosome</keyword>
<reference evidence="17" key="3">
    <citation type="submission" date="2015-02" db="UniProtKB">
        <authorList>
            <consortium name="EnsemblProtists"/>
        </authorList>
    </citation>
    <scope>IDENTIFICATION</scope>
    <source>
        <strain evidence="17">DAOM BR144</strain>
    </source>
</reference>
<dbReference type="STRING" id="431595.K3XA22"/>
<reference evidence="18" key="2">
    <citation type="submission" date="2010-04" db="EMBL/GenBank/DDBJ databases">
        <authorList>
            <person name="Buell R."/>
            <person name="Hamilton J."/>
            <person name="Hostetler J."/>
        </authorList>
    </citation>
    <scope>NUCLEOTIDE SEQUENCE [LARGE SCALE GENOMIC DNA]</scope>
    <source>
        <strain evidence="18">DAOM:BR144</strain>
    </source>
</reference>
<keyword evidence="18" id="KW-1185">Reference proteome</keyword>
<keyword evidence="10 13" id="KW-0695">RNA-directed DNA polymerase</keyword>
<dbReference type="GO" id="GO:0000333">
    <property type="term" value="C:telomerase catalytic core complex"/>
    <property type="evidence" value="ECO:0007669"/>
    <property type="project" value="TreeGrafter"/>
</dbReference>
<dbReference type="GO" id="GO:0070034">
    <property type="term" value="F:telomerase RNA binding"/>
    <property type="evidence" value="ECO:0007669"/>
    <property type="project" value="TreeGrafter"/>
</dbReference>
<evidence type="ECO:0000256" key="1">
    <source>
        <dbReference type="ARBA" id="ARBA00008001"/>
    </source>
</evidence>
<dbReference type="GO" id="GO:0046872">
    <property type="term" value="F:metal ion binding"/>
    <property type="evidence" value="ECO:0007669"/>
    <property type="project" value="UniProtKB-KW"/>
</dbReference>
<evidence type="ECO:0000259" key="16">
    <source>
        <dbReference type="PROSITE" id="PS50878"/>
    </source>
</evidence>
<feature type="domain" description="Ig-like" evidence="15">
    <location>
        <begin position="657"/>
        <end position="780"/>
    </location>
</feature>
<name>K3XA22_GLOUD</name>
<dbReference type="AlphaFoldDB" id="K3XA22"/>
<evidence type="ECO:0000313" key="18">
    <source>
        <dbReference type="Proteomes" id="UP000019132"/>
    </source>
</evidence>
<dbReference type="eggNOG" id="KOG1005">
    <property type="taxonomic scope" value="Eukaryota"/>
</dbReference>
<dbReference type="HOGENOM" id="CLU_007648_0_0_1"/>
<evidence type="ECO:0000256" key="9">
    <source>
        <dbReference type="ARBA" id="ARBA00022895"/>
    </source>
</evidence>
<evidence type="ECO:0000256" key="5">
    <source>
        <dbReference type="ARBA" id="ARBA00022679"/>
    </source>
</evidence>
<dbReference type="InterPro" id="IPR000477">
    <property type="entry name" value="RT_dom"/>
</dbReference>
<keyword evidence="6 13" id="KW-0548">Nucleotidyltransferase</keyword>
<evidence type="ECO:0000256" key="2">
    <source>
        <dbReference type="ARBA" id="ARBA00012493"/>
    </source>
</evidence>
<dbReference type="Pfam" id="PF00078">
    <property type="entry name" value="RVT_1"/>
    <property type="match status" value="1"/>
</dbReference>
<dbReference type="EnsemblProtists" id="PYU1_T014071">
    <property type="protein sequence ID" value="PYU1_T014071"/>
    <property type="gene ID" value="PYU1_G014042"/>
</dbReference>
<evidence type="ECO:0000256" key="4">
    <source>
        <dbReference type="ARBA" id="ARBA00022454"/>
    </source>
</evidence>
<dbReference type="InterPro" id="IPR043502">
    <property type="entry name" value="DNA/RNA_pol_sf"/>
</dbReference>
<comment type="subcellular location">
    <subcellularLocation>
        <location evidence="13">Nucleus</location>
    </subcellularLocation>
    <subcellularLocation>
        <location evidence="13">Chromosome</location>
        <location evidence="13">Telomere</location>
    </subcellularLocation>
</comment>
<dbReference type="GO" id="GO:0042162">
    <property type="term" value="F:telomeric DNA binding"/>
    <property type="evidence" value="ECO:0007669"/>
    <property type="project" value="TreeGrafter"/>
</dbReference>
<evidence type="ECO:0000256" key="14">
    <source>
        <dbReference type="SAM" id="MobiDB-lite"/>
    </source>
</evidence>
<dbReference type="InterPro" id="IPR003545">
    <property type="entry name" value="Telomerase_RT"/>
</dbReference>
<dbReference type="Pfam" id="PF12009">
    <property type="entry name" value="Telomerase_RBD"/>
    <property type="match status" value="1"/>
</dbReference>
<evidence type="ECO:0000256" key="11">
    <source>
        <dbReference type="ARBA" id="ARBA00023242"/>
    </source>
</evidence>
<keyword evidence="8 13" id="KW-0460">Magnesium</keyword>
<keyword evidence="7 13" id="KW-0479">Metal-binding</keyword>
<evidence type="ECO:0000259" key="15">
    <source>
        <dbReference type="PROSITE" id="PS50835"/>
    </source>
</evidence>
<evidence type="ECO:0000256" key="12">
    <source>
        <dbReference type="ARBA" id="ARBA00048173"/>
    </source>
</evidence>
<dbReference type="SMART" id="SM00975">
    <property type="entry name" value="Telomerase_RBD"/>
    <property type="match status" value="1"/>
</dbReference>
<evidence type="ECO:0000256" key="10">
    <source>
        <dbReference type="ARBA" id="ARBA00022918"/>
    </source>
</evidence>
<dbReference type="PROSITE" id="PS50835">
    <property type="entry name" value="IG_LIKE"/>
    <property type="match status" value="1"/>
</dbReference>
<organism evidence="17 18">
    <name type="scientific">Globisporangium ultimum (strain ATCC 200006 / CBS 805.95 / DAOM BR144)</name>
    <name type="common">Pythium ultimum</name>
    <dbReference type="NCBI Taxonomy" id="431595"/>
    <lineage>
        <taxon>Eukaryota</taxon>
        <taxon>Sar</taxon>
        <taxon>Stramenopiles</taxon>
        <taxon>Oomycota</taxon>
        <taxon>Peronosporomycetes</taxon>
        <taxon>Pythiales</taxon>
        <taxon>Pythiaceae</taxon>
        <taxon>Globisporangium</taxon>
    </lineage>
</organism>
<evidence type="ECO:0000256" key="6">
    <source>
        <dbReference type="ARBA" id="ARBA00022695"/>
    </source>
</evidence>
<dbReference type="InterPro" id="IPR007110">
    <property type="entry name" value="Ig-like_dom"/>
</dbReference>
<dbReference type="PROSITE" id="PS50878">
    <property type="entry name" value="RT_POL"/>
    <property type="match status" value="1"/>
</dbReference>
<evidence type="ECO:0000256" key="7">
    <source>
        <dbReference type="ARBA" id="ARBA00022723"/>
    </source>
</evidence>
<dbReference type="PRINTS" id="PR01365">
    <property type="entry name" value="TELOMERASERT"/>
</dbReference>
<reference evidence="18" key="1">
    <citation type="journal article" date="2010" name="Genome Biol.">
        <title>Genome sequence of the necrotrophic plant pathogen Pythium ultimum reveals original pathogenicity mechanisms and effector repertoire.</title>
        <authorList>
            <person name="Levesque C.A."/>
            <person name="Brouwer H."/>
            <person name="Cano L."/>
            <person name="Hamilton J.P."/>
            <person name="Holt C."/>
            <person name="Huitema E."/>
            <person name="Raffaele S."/>
            <person name="Robideau G.P."/>
            <person name="Thines M."/>
            <person name="Win J."/>
            <person name="Zerillo M.M."/>
            <person name="Beakes G.W."/>
            <person name="Boore J.L."/>
            <person name="Busam D."/>
            <person name="Dumas B."/>
            <person name="Ferriera S."/>
            <person name="Fuerstenberg S.I."/>
            <person name="Gachon C.M."/>
            <person name="Gaulin E."/>
            <person name="Govers F."/>
            <person name="Grenville-Briggs L."/>
            <person name="Horner N."/>
            <person name="Hostetler J."/>
            <person name="Jiang R.H."/>
            <person name="Johnson J."/>
            <person name="Krajaejun T."/>
            <person name="Lin H."/>
            <person name="Meijer H.J."/>
            <person name="Moore B."/>
            <person name="Morris P."/>
            <person name="Phuntmart V."/>
            <person name="Puiu D."/>
            <person name="Shetty J."/>
            <person name="Stajich J.E."/>
            <person name="Tripathy S."/>
            <person name="Wawra S."/>
            <person name="van West P."/>
            <person name="Whitty B.R."/>
            <person name="Coutinho P.M."/>
            <person name="Henrissat B."/>
            <person name="Martin F."/>
            <person name="Thomas P.D."/>
            <person name="Tyler B.M."/>
            <person name="De Vries R.P."/>
            <person name="Kamoun S."/>
            <person name="Yandell M."/>
            <person name="Tisserat N."/>
            <person name="Buell C.R."/>
        </authorList>
    </citation>
    <scope>NUCLEOTIDE SEQUENCE</scope>
    <source>
        <strain evidence="18">DAOM:BR144</strain>
    </source>
</reference>
<dbReference type="VEuPathDB" id="FungiDB:PYU1_G014042"/>
<dbReference type="EMBL" id="GL376616">
    <property type="status" value="NOT_ANNOTATED_CDS"/>
    <property type="molecule type" value="Genomic_DNA"/>
</dbReference>
<dbReference type="Proteomes" id="UP000019132">
    <property type="component" value="Unassembled WGS sequence"/>
</dbReference>
<dbReference type="SUPFAM" id="SSF56672">
    <property type="entry name" value="DNA/RNA polymerases"/>
    <property type="match status" value="1"/>
</dbReference>
<comment type="function">
    <text evidence="13">Telomerase is a ribonucleoprotein enzyme essential for the replication of chromosome termini in most eukaryotes. It elongates telomeres. It is a reverse transcriptase that adds simple sequence repeats to chromosome ends by copying a template sequence within the RNA component of the enzyme.</text>
</comment>
<keyword evidence="9 13" id="KW-0779">Telomere</keyword>
<comment type="similarity">
    <text evidence="1 13">Belongs to the reverse transcriptase family. Telomerase subfamily.</text>
</comment>
<dbReference type="CDD" id="cd01648">
    <property type="entry name" value="TERT"/>
    <property type="match status" value="1"/>
</dbReference>
<dbReference type="GO" id="GO:0007004">
    <property type="term" value="P:telomere maintenance via telomerase"/>
    <property type="evidence" value="ECO:0007669"/>
    <property type="project" value="TreeGrafter"/>
</dbReference>
<accession>K3XA22</accession>
<dbReference type="Gene3D" id="1.10.357.90">
    <property type="match status" value="1"/>
</dbReference>
<dbReference type="InParanoid" id="K3XA22"/>
<sequence length="1063" mass="121187">MRSRDLAALVPHGMTLRAFLQRAAQQSTPLAQNLSRATCKDTIFLLEHTVVALSTEQELPRPPWQIATSLTHSELIHHVIERLLRRKRANADDTNILTLGYHDAAPSSSGHRVSCSNGIMCYFPNTLVALLQKRPWQTLHSMIGDDLMIHLLMNYVIIVELQDVEHSYVQVAGKSLRFQNSLPPTFNSPKPPAFNSDNNRSKPERNVLMKDGVISMNQVLYARHFRKKKIFSRSHILVEAAKSPQISRGVAGRIVRAIFDLDGRDTKGNTNKAKRLPKRLINLLPIIQTLIARFRDFDVETLTKKLLPIPLAFRKIMRENQSLKTIAEKPPGRLSDGFERVHAMTSRALDSEYLSQEDSDDTHEERKRKRREHAIESRPPNELVKRQKLFQDVLSWILRMLVFPLLRNLFYITEREGGSNEIVYYQREVWSAISNAAVYDLSAAVLHPVREACSYENARQLATSRLRLLPKVNGIRPLMNLSTPVEHTQISVNKSLEAVHRVLLFEADRQSKHLLGASVRSMDEIYQRIKPLFQAISSCGSCTERRNANGGGGGVPAVYCVSVDIERCFDTIRPRKLYRILKKAILEDEYLIRKHWVYRRSNLANMGKNRKRTSPIIFKMERRAFRSGDLCGFDKLVAKSKKRNAVFLDGVLYDYLPKSKILSLLKEHLLHNVVQIDDQDFIQQQGIPQGSVLSTLLCNLYYGHFERKVLWRRLGKSCVPVAANCCHHEDLLRYTDDSLLITTNLKRAQTFAKIMHEGNNEYGCYVNFAKSRVNFDVSVAEERGKCQSIPRFDQKESDGRFSWCGMLIDSITLQISVNYENSLAQPSIPLDETKALEDFFVNKVLSSIRQRWHPLYFDPSLLSRSTIQVNLFQMLCVAAVRFAVIVDMLPFVNRSVKFFHRSVHQILAMTTKGINRCVANVTATVAAFKNGNLSKLTKEGVSNVVTSGEDSLKHKKAQCAVEKYEVWSIGLRSFQLILQLRQHDNGTARTKRQSKSKLDVASHWTLLLDLLQQDALRRQPHGPASPSNSARGDGEDPLQWLVQDTRNAFIISQLLRTPLPSPE</sequence>
<dbReference type="EC" id="2.7.7.49" evidence="2 13"/>
<protein>
    <recommendedName>
        <fullName evidence="3 13">Telomerase reverse transcriptase</fullName>
        <ecNumber evidence="2 13">2.7.7.49</ecNumber>
    </recommendedName>
    <alternativeName>
        <fullName evidence="13">Telomerase catalytic subunit</fullName>
    </alternativeName>
</protein>
<evidence type="ECO:0000256" key="13">
    <source>
        <dbReference type="RuleBase" id="RU365061"/>
    </source>
</evidence>
<feature type="domain" description="Reverse transcriptase" evidence="16">
    <location>
        <begin position="450"/>
        <end position="808"/>
    </location>
</feature>
<comment type="catalytic activity">
    <reaction evidence="12 13">
        <text>DNA(n) + a 2'-deoxyribonucleoside 5'-triphosphate = DNA(n+1) + diphosphate</text>
        <dbReference type="Rhea" id="RHEA:22508"/>
        <dbReference type="Rhea" id="RHEA-COMP:17339"/>
        <dbReference type="Rhea" id="RHEA-COMP:17340"/>
        <dbReference type="ChEBI" id="CHEBI:33019"/>
        <dbReference type="ChEBI" id="CHEBI:61560"/>
        <dbReference type="ChEBI" id="CHEBI:173112"/>
        <dbReference type="EC" id="2.7.7.49"/>
    </reaction>
</comment>
<evidence type="ECO:0000256" key="3">
    <source>
        <dbReference type="ARBA" id="ARBA00016182"/>
    </source>
</evidence>
<keyword evidence="11 13" id="KW-0539">Nucleus</keyword>
<dbReference type="OMA" id="WNTIRTH"/>
<dbReference type="PANTHER" id="PTHR12066:SF0">
    <property type="entry name" value="TELOMERASE REVERSE TRANSCRIPTASE"/>
    <property type="match status" value="1"/>
</dbReference>
<keyword evidence="5 13" id="KW-0808">Transferase</keyword>